<name>A0A0L6V8L7_9BASI</name>
<evidence type="ECO:0000259" key="3">
    <source>
        <dbReference type="Pfam" id="PF00018"/>
    </source>
</evidence>
<protein>
    <recommendedName>
        <fullName evidence="3">SH3 domain-containing protein</fullName>
    </recommendedName>
</protein>
<feature type="region of interest" description="Disordered" evidence="2">
    <location>
        <begin position="168"/>
        <end position="187"/>
    </location>
</feature>
<feature type="region of interest" description="Disordered" evidence="2">
    <location>
        <begin position="198"/>
        <end position="218"/>
    </location>
</feature>
<feature type="compositionally biased region" description="Low complexity" evidence="2">
    <location>
        <begin position="45"/>
        <end position="58"/>
    </location>
</feature>
<comment type="caution">
    <text evidence="4">The sequence shown here is derived from an EMBL/GenBank/DDBJ whole genome shotgun (WGS) entry which is preliminary data.</text>
</comment>
<evidence type="ECO:0000256" key="2">
    <source>
        <dbReference type="SAM" id="MobiDB-lite"/>
    </source>
</evidence>
<accession>A0A0L6V8L7</accession>
<feature type="region of interest" description="Disordered" evidence="2">
    <location>
        <begin position="45"/>
        <end position="81"/>
    </location>
</feature>
<dbReference type="AlphaFoldDB" id="A0A0L6V8L7"/>
<dbReference type="EMBL" id="LAVV01007281">
    <property type="protein sequence ID" value="KNZ56455.1"/>
    <property type="molecule type" value="Genomic_DNA"/>
</dbReference>
<dbReference type="STRING" id="27349.A0A0L6V8L7"/>
<organism evidence="4 5">
    <name type="scientific">Puccinia sorghi</name>
    <dbReference type="NCBI Taxonomy" id="27349"/>
    <lineage>
        <taxon>Eukaryota</taxon>
        <taxon>Fungi</taxon>
        <taxon>Dikarya</taxon>
        <taxon>Basidiomycota</taxon>
        <taxon>Pucciniomycotina</taxon>
        <taxon>Pucciniomycetes</taxon>
        <taxon>Pucciniales</taxon>
        <taxon>Pucciniaceae</taxon>
        <taxon>Puccinia</taxon>
    </lineage>
</organism>
<dbReference type="InterPro" id="IPR036028">
    <property type="entry name" value="SH3-like_dom_sf"/>
</dbReference>
<dbReference type="Proteomes" id="UP000037035">
    <property type="component" value="Unassembled WGS sequence"/>
</dbReference>
<evidence type="ECO:0000256" key="1">
    <source>
        <dbReference type="ARBA" id="ARBA00022443"/>
    </source>
</evidence>
<evidence type="ECO:0000313" key="5">
    <source>
        <dbReference type="Proteomes" id="UP000037035"/>
    </source>
</evidence>
<dbReference type="OrthoDB" id="2504362at2759"/>
<keyword evidence="5" id="KW-1185">Reference proteome</keyword>
<evidence type="ECO:0000313" key="4">
    <source>
        <dbReference type="EMBL" id="KNZ56455.1"/>
    </source>
</evidence>
<dbReference type="Pfam" id="PF00018">
    <property type="entry name" value="SH3_1"/>
    <property type="match status" value="1"/>
</dbReference>
<gene>
    <name evidence="4" type="ORF">VP01_23g3</name>
</gene>
<sequence length="342" mass="37562">MVDGCDVWPGKLTPYSLIMSHCTAAETITAFNSTITKRPMSTSILPSLSLDSRPSASSKRASTPYRTPNPRRPSSTSQAALASSQSRVALNLLRRLSTQNSLRSPPFIIRDFAFKPSDPRHTGLRLPNNDNNISQKSDTNDFLELNTPLSAHARSSSKSTFWNICASPTGQGTTTESEFERDLEEAEHSMEIDKLMHQNGQDSSRNGPSNASSDCMVQQQHTPQLGENGIGGEQALSGLTSKHENLYVSLYEFVAEGTSEMNLSKGEIVAVLEIICDGWVVARKTNLLIDDDGKLFHSDLSPVLPHELPLLLSLSFNNEDHNNHQHLSLTGLCPENYLLKIS</sequence>
<proteinExistence type="predicted"/>
<dbReference type="SUPFAM" id="SSF50044">
    <property type="entry name" value="SH3-domain"/>
    <property type="match status" value="1"/>
</dbReference>
<keyword evidence="1" id="KW-0728">SH3 domain</keyword>
<feature type="domain" description="SH3" evidence="3">
    <location>
        <begin position="250"/>
        <end position="285"/>
    </location>
</feature>
<dbReference type="InterPro" id="IPR001452">
    <property type="entry name" value="SH3_domain"/>
</dbReference>
<dbReference type="Gene3D" id="2.30.30.40">
    <property type="entry name" value="SH3 Domains"/>
    <property type="match status" value="1"/>
</dbReference>
<reference evidence="4 5" key="1">
    <citation type="submission" date="2015-08" db="EMBL/GenBank/DDBJ databases">
        <title>Next Generation Sequencing and Analysis of the Genome of Puccinia sorghi L Schw, the Causal Agent of Maize Common Rust.</title>
        <authorList>
            <person name="Rochi L."/>
            <person name="Burguener G."/>
            <person name="Darino M."/>
            <person name="Turjanski A."/>
            <person name="Kreff E."/>
            <person name="Dieguez M.J."/>
            <person name="Sacco F."/>
        </authorList>
    </citation>
    <scope>NUCLEOTIDE SEQUENCE [LARGE SCALE GENOMIC DNA]</scope>
    <source>
        <strain evidence="4 5">RO10H11247</strain>
    </source>
</reference>
<dbReference type="VEuPathDB" id="FungiDB:VP01_23g3"/>